<gene>
    <name evidence="1" type="ORF">K444DRAFT_722837</name>
</gene>
<dbReference type="RefSeq" id="XP_024736849.1">
    <property type="nucleotide sequence ID" value="XM_024888570.1"/>
</dbReference>
<sequence>MDRQLGTPLPSFTTFTSIWSLLSNQWFCHSSPMQSTLNRGTTKRSWISFHGYTII</sequence>
<dbReference type="GeneID" id="36596646"/>
<keyword evidence="2" id="KW-1185">Reference proteome</keyword>
<name>A0A2J6TA94_9HELO</name>
<organism evidence="1 2">
    <name type="scientific">Hyaloscypha bicolor E</name>
    <dbReference type="NCBI Taxonomy" id="1095630"/>
    <lineage>
        <taxon>Eukaryota</taxon>
        <taxon>Fungi</taxon>
        <taxon>Dikarya</taxon>
        <taxon>Ascomycota</taxon>
        <taxon>Pezizomycotina</taxon>
        <taxon>Leotiomycetes</taxon>
        <taxon>Helotiales</taxon>
        <taxon>Hyaloscyphaceae</taxon>
        <taxon>Hyaloscypha</taxon>
        <taxon>Hyaloscypha bicolor</taxon>
    </lineage>
</organism>
<dbReference type="EMBL" id="KZ613803">
    <property type="protein sequence ID" value="PMD59945.1"/>
    <property type="molecule type" value="Genomic_DNA"/>
</dbReference>
<dbReference type="AlphaFoldDB" id="A0A2J6TA94"/>
<reference evidence="1 2" key="1">
    <citation type="submission" date="2016-04" db="EMBL/GenBank/DDBJ databases">
        <title>A degradative enzymes factory behind the ericoid mycorrhizal symbiosis.</title>
        <authorList>
            <consortium name="DOE Joint Genome Institute"/>
            <person name="Martino E."/>
            <person name="Morin E."/>
            <person name="Grelet G."/>
            <person name="Kuo A."/>
            <person name="Kohler A."/>
            <person name="Daghino S."/>
            <person name="Barry K."/>
            <person name="Choi C."/>
            <person name="Cichocki N."/>
            <person name="Clum A."/>
            <person name="Copeland A."/>
            <person name="Hainaut M."/>
            <person name="Haridas S."/>
            <person name="Labutti K."/>
            <person name="Lindquist E."/>
            <person name="Lipzen A."/>
            <person name="Khouja H.-R."/>
            <person name="Murat C."/>
            <person name="Ohm R."/>
            <person name="Olson A."/>
            <person name="Spatafora J."/>
            <person name="Veneault-Fourrey C."/>
            <person name="Henrissat B."/>
            <person name="Grigoriev I."/>
            <person name="Martin F."/>
            <person name="Perotto S."/>
        </authorList>
    </citation>
    <scope>NUCLEOTIDE SEQUENCE [LARGE SCALE GENOMIC DNA]</scope>
    <source>
        <strain evidence="1 2">E</strain>
    </source>
</reference>
<proteinExistence type="predicted"/>
<dbReference type="InParanoid" id="A0A2J6TA94"/>
<accession>A0A2J6TA94</accession>
<evidence type="ECO:0000313" key="1">
    <source>
        <dbReference type="EMBL" id="PMD59945.1"/>
    </source>
</evidence>
<evidence type="ECO:0000313" key="2">
    <source>
        <dbReference type="Proteomes" id="UP000235371"/>
    </source>
</evidence>
<protein>
    <submittedName>
        <fullName evidence="1">Uncharacterized protein</fullName>
    </submittedName>
</protein>
<dbReference type="Proteomes" id="UP000235371">
    <property type="component" value="Unassembled WGS sequence"/>
</dbReference>